<keyword evidence="3" id="KW-1185">Reference proteome</keyword>
<dbReference type="Proteomes" id="UP000825935">
    <property type="component" value="Chromosome 27"/>
</dbReference>
<feature type="region of interest" description="Disordered" evidence="1">
    <location>
        <begin position="48"/>
        <end position="82"/>
    </location>
</feature>
<reference evidence="2 3" key="1">
    <citation type="submission" date="2021-08" db="EMBL/GenBank/DDBJ databases">
        <title>WGS assembly of Ceratopteris richardii.</title>
        <authorList>
            <person name="Marchant D.B."/>
            <person name="Chen G."/>
            <person name="Jenkins J."/>
            <person name="Shu S."/>
            <person name="Leebens-Mack J."/>
            <person name="Grimwood J."/>
            <person name="Schmutz J."/>
            <person name="Soltis P."/>
            <person name="Soltis D."/>
            <person name="Chen Z.-H."/>
        </authorList>
    </citation>
    <scope>NUCLEOTIDE SEQUENCE [LARGE SCALE GENOMIC DNA]</scope>
    <source>
        <strain evidence="2">Whitten #5841</strain>
        <tissue evidence="2">Leaf</tissue>
    </source>
</reference>
<dbReference type="EMBL" id="CM035432">
    <property type="protein sequence ID" value="KAH7294863.1"/>
    <property type="molecule type" value="Genomic_DNA"/>
</dbReference>
<dbReference type="AlphaFoldDB" id="A0A8T2RH28"/>
<comment type="caution">
    <text evidence="2">The sequence shown here is derived from an EMBL/GenBank/DDBJ whole genome shotgun (WGS) entry which is preliminary data.</text>
</comment>
<sequence length="192" mass="21746">MSGIHFVQSVEKFKRQDEKVEFDHSESQEVAKIEDENLNPEEIRGLNKKVISLQKTDETKAPMESKEHAPLRDSPPVLADRNSENNIYISSGAANRMISPVLMKLRRNQERRVTTANPVNPVQVPPKEFRDFPVDRYMSPTDSIMSPISRGLLARNRRSRNLPPAFVPPKVLDSTFEEAEADNHAVTETIAA</sequence>
<dbReference type="PANTHER" id="PTHR36747:SF1">
    <property type="entry name" value="HYDROXYPROLINE-RICH GLYCOPROTEIN FAMILY PROTEIN"/>
    <property type="match status" value="1"/>
</dbReference>
<organism evidence="2 3">
    <name type="scientific">Ceratopteris richardii</name>
    <name type="common">Triangle waterfern</name>
    <dbReference type="NCBI Taxonomy" id="49495"/>
    <lineage>
        <taxon>Eukaryota</taxon>
        <taxon>Viridiplantae</taxon>
        <taxon>Streptophyta</taxon>
        <taxon>Embryophyta</taxon>
        <taxon>Tracheophyta</taxon>
        <taxon>Polypodiopsida</taxon>
        <taxon>Polypodiidae</taxon>
        <taxon>Polypodiales</taxon>
        <taxon>Pteridineae</taxon>
        <taxon>Pteridaceae</taxon>
        <taxon>Parkerioideae</taxon>
        <taxon>Ceratopteris</taxon>
    </lineage>
</organism>
<dbReference type="OMA" id="NRMISPV"/>
<evidence type="ECO:0000313" key="3">
    <source>
        <dbReference type="Proteomes" id="UP000825935"/>
    </source>
</evidence>
<proteinExistence type="predicted"/>
<accession>A0A8T2RH28</accession>
<protein>
    <submittedName>
        <fullName evidence="2">Uncharacterized protein</fullName>
    </submittedName>
</protein>
<gene>
    <name evidence="2" type="ORF">KP509_27G022500</name>
</gene>
<evidence type="ECO:0000313" key="2">
    <source>
        <dbReference type="EMBL" id="KAH7294863.1"/>
    </source>
</evidence>
<evidence type="ECO:0000256" key="1">
    <source>
        <dbReference type="SAM" id="MobiDB-lite"/>
    </source>
</evidence>
<dbReference type="PANTHER" id="PTHR36747">
    <property type="entry name" value="HYDROXYPROLINE-RICH GLYCOPROTEIN FAMILY PROTEIN"/>
    <property type="match status" value="1"/>
</dbReference>
<dbReference type="OrthoDB" id="1903715at2759"/>
<feature type="compositionally biased region" description="Basic and acidic residues" evidence="1">
    <location>
        <begin position="55"/>
        <end position="71"/>
    </location>
</feature>
<name>A0A8T2RH28_CERRI</name>